<evidence type="ECO:0000313" key="7">
    <source>
        <dbReference type="EMBL" id="QIR14974.1"/>
    </source>
</evidence>
<dbReference type="AlphaFoldDB" id="A0A6G9QK78"/>
<dbReference type="Proteomes" id="UP000502608">
    <property type="component" value="Chromosome"/>
</dbReference>
<dbReference type="GO" id="GO:1902201">
    <property type="term" value="P:negative regulation of bacterial-type flagellum-dependent cell motility"/>
    <property type="evidence" value="ECO:0007669"/>
    <property type="project" value="TreeGrafter"/>
</dbReference>
<dbReference type="PROSITE" id="PS50110">
    <property type="entry name" value="RESPONSE_REGULATORY"/>
    <property type="match status" value="1"/>
</dbReference>
<evidence type="ECO:0000256" key="2">
    <source>
        <dbReference type="ARBA" id="ARBA00012528"/>
    </source>
</evidence>
<keyword evidence="4" id="KW-0597">Phosphoprotein</keyword>
<dbReference type="SUPFAM" id="SSF55073">
    <property type="entry name" value="Nucleotide cyclase"/>
    <property type="match status" value="1"/>
</dbReference>
<dbReference type="InterPro" id="IPR000160">
    <property type="entry name" value="GGDEF_dom"/>
</dbReference>
<accession>A0A6G9QK78</accession>
<dbReference type="Pfam" id="PF00072">
    <property type="entry name" value="Response_reg"/>
    <property type="match status" value="1"/>
</dbReference>
<dbReference type="InterPro" id="IPR050469">
    <property type="entry name" value="Diguanylate_Cyclase"/>
</dbReference>
<evidence type="ECO:0000259" key="6">
    <source>
        <dbReference type="PROSITE" id="PS50887"/>
    </source>
</evidence>
<dbReference type="InterPro" id="IPR029787">
    <property type="entry name" value="Nucleotide_cyclase"/>
</dbReference>
<dbReference type="SUPFAM" id="SSF52172">
    <property type="entry name" value="CheY-like"/>
    <property type="match status" value="1"/>
</dbReference>
<organism evidence="7 8">
    <name type="scientific">Shewanella aestuarii</name>
    <dbReference type="NCBI Taxonomy" id="1028752"/>
    <lineage>
        <taxon>Bacteria</taxon>
        <taxon>Pseudomonadati</taxon>
        <taxon>Pseudomonadota</taxon>
        <taxon>Gammaproteobacteria</taxon>
        <taxon>Alteromonadales</taxon>
        <taxon>Shewanellaceae</taxon>
        <taxon>Shewanella</taxon>
    </lineage>
</organism>
<dbReference type="NCBIfam" id="TIGR00254">
    <property type="entry name" value="GGDEF"/>
    <property type="match status" value="1"/>
</dbReference>
<feature type="domain" description="Response regulatory" evidence="5">
    <location>
        <begin position="14"/>
        <end position="129"/>
    </location>
</feature>
<dbReference type="EC" id="2.7.7.65" evidence="2"/>
<dbReference type="RefSeq" id="WP_167678277.1">
    <property type="nucleotide sequence ID" value="NZ_CP050313.1"/>
</dbReference>
<comment type="cofactor">
    <cofactor evidence="1">
        <name>Mg(2+)</name>
        <dbReference type="ChEBI" id="CHEBI:18420"/>
    </cofactor>
</comment>
<keyword evidence="8" id="KW-1185">Reference proteome</keyword>
<gene>
    <name evidence="7" type="ORF">HBH39_11170</name>
</gene>
<dbReference type="InterPro" id="IPR001789">
    <property type="entry name" value="Sig_transdc_resp-reg_receiver"/>
</dbReference>
<dbReference type="InterPro" id="IPR043128">
    <property type="entry name" value="Rev_trsase/Diguanyl_cyclase"/>
</dbReference>
<dbReference type="GO" id="GO:0043709">
    <property type="term" value="P:cell adhesion involved in single-species biofilm formation"/>
    <property type="evidence" value="ECO:0007669"/>
    <property type="project" value="TreeGrafter"/>
</dbReference>
<sequence length="311" mass="35247">MDTFLINTQDKSFDILIVDDDHSVVMALRNVLNDLGRVRFAQNAVQAFEMISDISPDLILLDIDLPDKNGLDICRDLKKEPDTSDIPVLFITSQVGATLEREVFSCGGADYISKPLNPYVVAARVNTHLNYRHLIIELNKMAMRDGLTGVNNRRSLDEKLKIEYKRSFRDKTPLTVAMIDVDEFKKYNDYFGHIEGDECLKRIASTIQLCGRRPADFIARYGGEEFVLILPNTDKNGAYEILTHLLQMIAQLNIEHTPEAKYDHVTVSVGYSTFSPEETTQDDADDKALLSFADKALFQAKQQGRDQICYL</sequence>
<dbReference type="InterPro" id="IPR011006">
    <property type="entry name" value="CheY-like_superfamily"/>
</dbReference>
<dbReference type="SMART" id="SM00448">
    <property type="entry name" value="REC"/>
    <property type="match status" value="1"/>
</dbReference>
<dbReference type="FunFam" id="3.30.70.270:FF:000001">
    <property type="entry name" value="Diguanylate cyclase domain protein"/>
    <property type="match status" value="1"/>
</dbReference>
<dbReference type="EMBL" id="CP050313">
    <property type="protein sequence ID" value="QIR14974.1"/>
    <property type="molecule type" value="Genomic_DNA"/>
</dbReference>
<evidence type="ECO:0000256" key="3">
    <source>
        <dbReference type="ARBA" id="ARBA00034247"/>
    </source>
</evidence>
<comment type="catalytic activity">
    <reaction evidence="3">
        <text>2 GTP = 3',3'-c-di-GMP + 2 diphosphate</text>
        <dbReference type="Rhea" id="RHEA:24898"/>
        <dbReference type="ChEBI" id="CHEBI:33019"/>
        <dbReference type="ChEBI" id="CHEBI:37565"/>
        <dbReference type="ChEBI" id="CHEBI:58805"/>
        <dbReference type="EC" id="2.7.7.65"/>
    </reaction>
</comment>
<evidence type="ECO:0000259" key="5">
    <source>
        <dbReference type="PROSITE" id="PS50110"/>
    </source>
</evidence>
<name>A0A6G9QK78_9GAMM</name>
<dbReference type="Pfam" id="PF00990">
    <property type="entry name" value="GGDEF"/>
    <property type="match status" value="1"/>
</dbReference>
<reference evidence="7 8" key="1">
    <citation type="submission" date="2020-03" db="EMBL/GenBank/DDBJ databases">
        <title>Complete genome sequence of Shewanella sp.</title>
        <authorList>
            <person name="Kim Y.-S."/>
            <person name="Kim S.-J."/>
            <person name="Jung H.-K."/>
            <person name="Kim K.-H."/>
        </authorList>
    </citation>
    <scope>NUCLEOTIDE SEQUENCE [LARGE SCALE GENOMIC DNA]</scope>
    <source>
        <strain evidence="7 8">PN3F2</strain>
    </source>
</reference>
<protein>
    <recommendedName>
        <fullName evidence="2">diguanylate cyclase</fullName>
        <ecNumber evidence="2">2.7.7.65</ecNumber>
    </recommendedName>
</protein>
<dbReference type="Gene3D" id="3.30.70.270">
    <property type="match status" value="1"/>
</dbReference>
<dbReference type="PROSITE" id="PS50887">
    <property type="entry name" value="GGDEF"/>
    <property type="match status" value="1"/>
</dbReference>
<dbReference type="PANTHER" id="PTHR45138">
    <property type="entry name" value="REGULATORY COMPONENTS OF SENSORY TRANSDUCTION SYSTEM"/>
    <property type="match status" value="1"/>
</dbReference>
<dbReference type="CDD" id="cd01949">
    <property type="entry name" value="GGDEF"/>
    <property type="match status" value="1"/>
</dbReference>
<proteinExistence type="predicted"/>
<dbReference type="KEGG" id="saes:HBH39_11170"/>
<dbReference type="Gene3D" id="3.40.50.2300">
    <property type="match status" value="1"/>
</dbReference>
<feature type="domain" description="GGDEF" evidence="6">
    <location>
        <begin position="172"/>
        <end position="311"/>
    </location>
</feature>
<evidence type="ECO:0000256" key="1">
    <source>
        <dbReference type="ARBA" id="ARBA00001946"/>
    </source>
</evidence>
<evidence type="ECO:0000256" key="4">
    <source>
        <dbReference type="PROSITE-ProRule" id="PRU00169"/>
    </source>
</evidence>
<dbReference type="PANTHER" id="PTHR45138:SF9">
    <property type="entry name" value="DIGUANYLATE CYCLASE DGCM-RELATED"/>
    <property type="match status" value="1"/>
</dbReference>
<dbReference type="GO" id="GO:0005886">
    <property type="term" value="C:plasma membrane"/>
    <property type="evidence" value="ECO:0007669"/>
    <property type="project" value="TreeGrafter"/>
</dbReference>
<dbReference type="SMART" id="SM00267">
    <property type="entry name" value="GGDEF"/>
    <property type="match status" value="1"/>
</dbReference>
<evidence type="ECO:0000313" key="8">
    <source>
        <dbReference type="Proteomes" id="UP000502608"/>
    </source>
</evidence>
<feature type="modified residue" description="4-aspartylphosphate" evidence="4">
    <location>
        <position position="62"/>
    </location>
</feature>
<dbReference type="GO" id="GO:0052621">
    <property type="term" value="F:diguanylate cyclase activity"/>
    <property type="evidence" value="ECO:0007669"/>
    <property type="project" value="UniProtKB-EC"/>
</dbReference>
<dbReference type="GO" id="GO:0000160">
    <property type="term" value="P:phosphorelay signal transduction system"/>
    <property type="evidence" value="ECO:0007669"/>
    <property type="project" value="InterPro"/>
</dbReference>